<feature type="compositionally biased region" description="Polar residues" evidence="1">
    <location>
        <begin position="326"/>
        <end position="336"/>
    </location>
</feature>
<reference evidence="4" key="1">
    <citation type="submission" date="2016-11" db="UniProtKB">
        <authorList>
            <consortium name="WormBaseParasite"/>
        </authorList>
    </citation>
    <scope>IDENTIFICATION</scope>
</reference>
<organism evidence="3 4">
    <name type="scientific">Macrostomum lignano</name>
    <dbReference type="NCBI Taxonomy" id="282301"/>
    <lineage>
        <taxon>Eukaryota</taxon>
        <taxon>Metazoa</taxon>
        <taxon>Spiralia</taxon>
        <taxon>Lophotrochozoa</taxon>
        <taxon>Platyhelminthes</taxon>
        <taxon>Rhabditophora</taxon>
        <taxon>Macrostomorpha</taxon>
        <taxon>Macrostomida</taxon>
        <taxon>Macrostomidae</taxon>
        <taxon>Macrostomum</taxon>
    </lineage>
</organism>
<feature type="compositionally biased region" description="Basic and acidic residues" evidence="1">
    <location>
        <begin position="316"/>
        <end position="325"/>
    </location>
</feature>
<evidence type="ECO:0000313" key="4">
    <source>
        <dbReference type="WBParaSite" id="maker-unitig_42010-snap-gene-0.1-mRNA-1"/>
    </source>
</evidence>
<dbReference type="AlphaFoldDB" id="A0A1I8FNG6"/>
<keyword evidence="2" id="KW-0472">Membrane</keyword>
<feature type="region of interest" description="Disordered" evidence="1">
    <location>
        <begin position="316"/>
        <end position="345"/>
    </location>
</feature>
<evidence type="ECO:0000256" key="2">
    <source>
        <dbReference type="SAM" id="Phobius"/>
    </source>
</evidence>
<evidence type="ECO:0000256" key="1">
    <source>
        <dbReference type="SAM" id="MobiDB-lite"/>
    </source>
</evidence>
<name>A0A1I8FNG6_9PLAT</name>
<evidence type="ECO:0000313" key="3">
    <source>
        <dbReference type="Proteomes" id="UP000095280"/>
    </source>
</evidence>
<sequence length="664" mass="74636">MLQQSHVFNFLCMDTPSTVDPNSDGLPTEFRLACPDFVRLNESTGEVTVLPRAQAGYPRQSRQSLGQSVGQNSTVVGFECVRLAIEHASSRARRDRCHRMRLRPYWPAFGSLIYCGTAVGASAIVYSCDTCTVLLIDSGEEYKHASQCDIRNHRQINWPLCRPWPVPCRLLRRYSGRRPALDSHLRRGDCAVTSPRREYFAHMLRSSRERGAPQQRLLMQRRRKQRLAAVGPVAVQQRWPVQPAKQHAAPGGACPAIPLRPVPPEPLNQRLAEALQENFCGKKRDEKFARLRRRGGRRHPRDALKVFQMCSRTDRSDISAAKEDATPQQMQRQQPNIADEPNSDDEFELNEEFLLKPSDEDGDWGFVSVTAEAAYSKPEAEVEAEPASGGGGGGREPEPRSGKQNRNGTGSRRRTGSGSRSRSGSGSRTGKQNRRKRTTPLSAFSVRPLGDQFRWPNIQVGPLREPIQAKLSHLDCSDERMVIYMQRSDERSEGLLTALRHALHTVYSAVSYAQYDFDVLGRWCSSLTESGAARSRVCLTTYVREQGPVFLLDFDTGYSKVMPTGNMRPVFNCEGLTDPSTSIVTRSRDWRPYQKTIGALLTSSAKLRVYICNAKHSVRPPMSCCLRSIVLLPDNREISQELIDGLAVALIGTRKLFKMAYRFR</sequence>
<dbReference type="Proteomes" id="UP000095280">
    <property type="component" value="Unplaced"/>
</dbReference>
<keyword evidence="2" id="KW-1133">Transmembrane helix</keyword>
<feature type="region of interest" description="Disordered" evidence="1">
    <location>
        <begin position="375"/>
        <end position="443"/>
    </location>
</feature>
<feature type="transmembrane region" description="Helical" evidence="2">
    <location>
        <begin position="105"/>
        <end position="126"/>
    </location>
</feature>
<keyword evidence="2" id="KW-0812">Transmembrane</keyword>
<dbReference type="WBParaSite" id="maker-unitig_42010-snap-gene-0.1-mRNA-1">
    <property type="protein sequence ID" value="maker-unitig_42010-snap-gene-0.1-mRNA-1"/>
    <property type="gene ID" value="maker-unitig_42010-snap-gene-0.1"/>
</dbReference>
<feature type="compositionally biased region" description="Low complexity" evidence="1">
    <location>
        <begin position="405"/>
        <end position="430"/>
    </location>
</feature>
<proteinExistence type="predicted"/>
<keyword evidence="3" id="KW-1185">Reference proteome</keyword>
<accession>A0A1I8FNG6</accession>
<protein>
    <submittedName>
        <fullName evidence="4">Tudor domain-containing protein</fullName>
    </submittedName>
</protein>